<accession>A0ABT0KQJ8</accession>
<dbReference type="Gene3D" id="3.30.70.100">
    <property type="match status" value="1"/>
</dbReference>
<reference evidence="2 3" key="1">
    <citation type="submission" date="2022-01" db="EMBL/GenBank/DDBJ databases">
        <title>Whole genome-based taxonomy of the Shewanellaceae.</title>
        <authorList>
            <person name="Martin-Rodriguez A.J."/>
        </authorList>
    </citation>
    <scope>NUCLEOTIDE SEQUENCE [LARGE SCALE GENOMIC DNA]</scope>
    <source>
        <strain evidence="2 3">DSM 24955</strain>
    </source>
</reference>
<dbReference type="Proteomes" id="UP001202134">
    <property type="component" value="Unassembled WGS sequence"/>
</dbReference>
<name>A0ABT0KQJ8_9GAMM</name>
<protein>
    <submittedName>
        <fullName evidence="2">Antibiotic biosynthesis monooxygenase</fullName>
    </submittedName>
</protein>
<dbReference type="SUPFAM" id="SSF54909">
    <property type="entry name" value="Dimeric alpha+beta barrel"/>
    <property type="match status" value="1"/>
</dbReference>
<organism evidence="2 3">
    <name type="scientific">Shewanella electrodiphila</name>
    <dbReference type="NCBI Taxonomy" id="934143"/>
    <lineage>
        <taxon>Bacteria</taxon>
        <taxon>Pseudomonadati</taxon>
        <taxon>Pseudomonadota</taxon>
        <taxon>Gammaproteobacteria</taxon>
        <taxon>Alteromonadales</taxon>
        <taxon>Shewanellaceae</taxon>
        <taxon>Shewanella</taxon>
    </lineage>
</organism>
<sequence>MSRVKLTGYIQFPHNTTAYELADVRFELVKHTQLTLNEEGCISFSVTQSPVNDLRFDVNEEFVDKAAFEFHQQRVQQSNWFTVSQTATRHYTIIDS</sequence>
<keyword evidence="3" id="KW-1185">Reference proteome</keyword>
<feature type="domain" description="ABM" evidence="1">
    <location>
        <begin position="30"/>
        <end position="79"/>
    </location>
</feature>
<dbReference type="EMBL" id="JAKIKU010000005">
    <property type="protein sequence ID" value="MCL1045821.1"/>
    <property type="molecule type" value="Genomic_DNA"/>
</dbReference>
<gene>
    <name evidence="2" type="ORF">L2737_10840</name>
</gene>
<dbReference type="RefSeq" id="WP_248955712.1">
    <property type="nucleotide sequence ID" value="NZ_JAKIKU010000005.1"/>
</dbReference>
<dbReference type="GO" id="GO:0004497">
    <property type="term" value="F:monooxygenase activity"/>
    <property type="evidence" value="ECO:0007669"/>
    <property type="project" value="UniProtKB-KW"/>
</dbReference>
<proteinExistence type="predicted"/>
<evidence type="ECO:0000313" key="2">
    <source>
        <dbReference type="EMBL" id="MCL1045821.1"/>
    </source>
</evidence>
<evidence type="ECO:0000313" key="3">
    <source>
        <dbReference type="Proteomes" id="UP001202134"/>
    </source>
</evidence>
<keyword evidence="2" id="KW-0560">Oxidoreductase</keyword>
<dbReference type="Pfam" id="PF03992">
    <property type="entry name" value="ABM"/>
    <property type="match status" value="1"/>
</dbReference>
<keyword evidence="2" id="KW-0503">Monooxygenase</keyword>
<evidence type="ECO:0000259" key="1">
    <source>
        <dbReference type="Pfam" id="PF03992"/>
    </source>
</evidence>
<comment type="caution">
    <text evidence="2">The sequence shown here is derived from an EMBL/GenBank/DDBJ whole genome shotgun (WGS) entry which is preliminary data.</text>
</comment>
<dbReference type="InterPro" id="IPR007138">
    <property type="entry name" value="ABM_dom"/>
</dbReference>
<dbReference type="InterPro" id="IPR011008">
    <property type="entry name" value="Dimeric_a/b-barrel"/>
</dbReference>